<dbReference type="Proteomes" id="UP000789702">
    <property type="component" value="Unassembled WGS sequence"/>
</dbReference>
<proteinExistence type="predicted"/>
<evidence type="ECO:0000313" key="2">
    <source>
        <dbReference type="Proteomes" id="UP000789702"/>
    </source>
</evidence>
<gene>
    <name evidence="1" type="ORF">DHETER_LOCUS12941</name>
</gene>
<comment type="caution">
    <text evidence="1">The sequence shown here is derived from an EMBL/GenBank/DDBJ whole genome shotgun (WGS) entry which is preliminary data.</text>
</comment>
<feature type="non-terminal residue" evidence="1">
    <location>
        <position position="1"/>
    </location>
</feature>
<reference evidence="1" key="1">
    <citation type="submission" date="2021-06" db="EMBL/GenBank/DDBJ databases">
        <authorList>
            <person name="Kallberg Y."/>
            <person name="Tangrot J."/>
            <person name="Rosling A."/>
        </authorList>
    </citation>
    <scope>NUCLEOTIDE SEQUENCE</scope>
    <source>
        <strain evidence="1">IL203A</strain>
    </source>
</reference>
<feature type="non-terminal residue" evidence="1">
    <location>
        <position position="86"/>
    </location>
</feature>
<accession>A0ACA9PTM3</accession>
<protein>
    <submittedName>
        <fullName evidence="1">7055_t:CDS:1</fullName>
    </submittedName>
</protein>
<name>A0ACA9PTM3_9GLOM</name>
<keyword evidence="2" id="KW-1185">Reference proteome</keyword>
<organism evidence="1 2">
    <name type="scientific">Dentiscutata heterogama</name>
    <dbReference type="NCBI Taxonomy" id="1316150"/>
    <lineage>
        <taxon>Eukaryota</taxon>
        <taxon>Fungi</taxon>
        <taxon>Fungi incertae sedis</taxon>
        <taxon>Mucoromycota</taxon>
        <taxon>Glomeromycotina</taxon>
        <taxon>Glomeromycetes</taxon>
        <taxon>Diversisporales</taxon>
        <taxon>Gigasporaceae</taxon>
        <taxon>Dentiscutata</taxon>
    </lineage>
</organism>
<dbReference type="EMBL" id="CAJVPU010033617">
    <property type="protein sequence ID" value="CAG8722961.1"/>
    <property type="molecule type" value="Genomic_DNA"/>
</dbReference>
<sequence length="86" mass="9772">EEYPPILSNIGMGSLLLNYYRKTDPYDTYVPELSVGDPVILDMMDESPFMNFGDVERGQVIPSLFNNLIRAPLFSHDAKDTDFLVI</sequence>
<evidence type="ECO:0000313" key="1">
    <source>
        <dbReference type="EMBL" id="CAG8722961.1"/>
    </source>
</evidence>